<reference evidence="2 3" key="2">
    <citation type="submission" date="2019-04" db="EMBL/GenBank/DDBJ databases">
        <title>The genome sequence of big-headed turtle.</title>
        <authorList>
            <person name="Gong S."/>
        </authorList>
    </citation>
    <scope>NUCLEOTIDE SEQUENCE [LARGE SCALE GENOMIC DNA]</scope>
    <source>
        <strain evidence="2">DO16091913</strain>
        <tissue evidence="2">Muscle</tissue>
    </source>
</reference>
<reference evidence="2 3" key="1">
    <citation type="submission" date="2019-04" db="EMBL/GenBank/DDBJ databases">
        <title>Draft genome of the big-headed turtle Platysternon megacephalum.</title>
        <authorList>
            <person name="Gong S."/>
        </authorList>
    </citation>
    <scope>NUCLEOTIDE SEQUENCE [LARGE SCALE GENOMIC DNA]</scope>
    <source>
        <strain evidence="2">DO16091913</strain>
        <tissue evidence="2">Muscle</tissue>
    </source>
</reference>
<feature type="region of interest" description="Disordered" evidence="1">
    <location>
        <begin position="58"/>
        <end position="101"/>
    </location>
</feature>
<evidence type="ECO:0000313" key="2">
    <source>
        <dbReference type="EMBL" id="TFJ98928.1"/>
    </source>
</evidence>
<name>A0A4D9DPB3_9SAUR</name>
<dbReference type="AlphaFoldDB" id="A0A4D9DPB3"/>
<feature type="compositionally biased region" description="Polar residues" evidence="1">
    <location>
        <begin position="65"/>
        <end position="74"/>
    </location>
</feature>
<comment type="caution">
    <text evidence="2">The sequence shown here is derived from an EMBL/GenBank/DDBJ whole genome shotgun (WGS) entry which is preliminary data.</text>
</comment>
<keyword evidence="2" id="KW-0430">Lectin</keyword>
<dbReference type="Proteomes" id="UP000297703">
    <property type="component" value="Unassembled WGS sequence"/>
</dbReference>
<dbReference type="GO" id="GO:0030246">
    <property type="term" value="F:carbohydrate binding"/>
    <property type="evidence" value="ECO:0007669"/>
    <property type="project" value="UniProtKB-KW"/>
</dbReference>
<gene>
    <name evidence="2" type="ORF">DR999_PMT19117</name>
</gene>
<keyword evidence="3" id="KW-1185">Reference proteome</keyword>
<organism evidence="2 3">
    <name type="scientific">Platysternon megacephalum</name>
    <name type="common">big-headed turtle</name>
    <dbReference type="NCBI Taxonomy" id="55544"/>
    <lineage>
        <taxon>Eukaryota</taxon>
        <taxon>Metazoa</taxon>
        <taxon>Chordata</taxon>
        <taxon>Craniata</taxon>
        <taxon>Vertebrata</taxon>
        <taxon>Euteleostomi</taxon>
        <taxon>Archelosauria</taxon>
        <taxon>Testudinata</taxon>
        <taxon>Testudines</taxon>
        <taxon>Cryptodira</taxon>
        <taxon>Durocryptodira</taxon>
        <taxon>Testudinoidea</taxon>
        <taxon>Platysternidae</taxon>
        <taxon>Platysternon</taxon>
    </lineage>
</organism>
<sequence>MTCSHFGKYPSTHYSCYATTPQKMSKAWRHTVCGVVSRETREPFEGSLWLAQCDTLPDPPRAKGQSRNSYTTLLDCSPSKEPLHPPLTHHRCPQHSSAGAA</sequence>
<protein>
    <submittedName>
        <fullName evidence="2">C-type lectin domain family 2 member D-like</fullName>
    </submittedName>
</protein>
<accession>A0A4D9DPB3</accession>
<evidence type="ECO:0000313" key="3">
    <source>
        <dbReference type="Proteomes" id="UP000297703"/>
    </source>
</evidence>
<dbReference type="EMBL" id="QXTE01000360">
    <property type="protein sequence ID" value="TFJ98928.1"/>
    <property type="molecule type" value="Genomic_DNA"/>
</dbReference>
<evidence type="ECO:0000256" key="1">
    <source>
        <dbReference type="SAM" id="MobiDB-lite"/>
    </source>
</evidence>
<proteinExistence type="predicted"/>